<dbReference type="Proteomes" id="UP000290408">
    <property type="component" value="Chromosome"/>
</dbReference>
<dbReference type="GO" id="GO:0003700">
    <property type="term" value="F:DNA-binding transcription factor activity"/>
    <property type="evidence" value="ECO:0007669"/>
    <property type="project" value="InterPro"/>
</dbReference>
<accession>A0A4V0ZBA5</accession>
<dbReference type="PANTHER" id="PTHR30579:SF7">
    <property type="entry name" value="HTH-TYPE TRANSCRIPTIONAL REGULATOR LRHA-RELATED"/>
    <property type="match status" value="1"/>
</dbReference>
<dbReference type="EMBL" id="CP036164">
    <property type="protein sequence ID" value="QBF47318.1"/>
    <property type="molecule type" value="Genomic_DNA"/>
</dbReference>
<dbReference type="Gene3D" id="1.10.10.10">
    <property type="entry name" value="Winged helix-like DNA-binding domain superfamily/Winged helix DNA-binding domain"/>
    <property type="match status" value="1"/>
</dbReference>
<dbReference type="SUPFAM" id="SSF46785">
    <property type="entry name" value="Winged helix' DNA-binding domain"/>
    <property type="match status" value="1"/>
</dbReference>
<proteinExistence type="inferred from homology"/>
<comment type="similarity">
    <text evidence="1">Belongs to the LysR transcriptional regulatory family.</text>
</comment>
<keyword evidence="4" id="KW-0804">Transcription</keyword>
<dbReference type="RefSeq" id="WP_130630509.1">
    <property type="nucleotide sequence ID" value="NZ_CP036164.1"/>
</dbReference>
<dbReference type="GO" id="GO:0003677">
    <property type="term" value="F:DNA binding"/>
    <property type="evidence" value="ECO:0007669"/>
    <property type="project" value="UniProtKB-KW"/>
</dbReference>
<evidence type="ECO:0000313" key="6">
    <source>
        <dbReference type="EMBL" id="QBF47318.1"/>
    </source>
</evidence>
<dbReference type="SUPFAM" id="SSF53850">
    <property type="entry name" value="Periplasmic binding protein-like II"/>
    <property type="match status" value="1"/>
</dbReference>
<dbReference type="KEGG" id="jli:EXU32_14320"/>
<dbReference type="STRING" id="1216970.GCA_001570985_02825"/>
<keyword evidence="3" id="KW-0238">DNA-binding</keyword>
<dbReference type="InterPro" id="IPR000847">
    <property type="entry name" value="LysR_HTH_N"/>
</dbReference>
<dbReference type="InterPro" id="IPR036390">
    <property type="entry name" value="WH_DNA-bd_sf"/>
</dbReference>
<evidence type="ECO:0000313" key="7">
    <source>
        <dbReference type="Proteomes" id="UP000290408"/>
    </source>
</evidence>
<gene>
    <name evidence="6" type="ORF">EXU32_14320</name>
</gene>
<dbReference type="Pfam" id="PF03466">
    <property type="entry name" value="LysR_substrate"/>
    <property type="match status" value="1"/>
</dbReference>
<dbReference type="Gene3D" id="3.40.190.10">
    <property type="entry name" value="Periplasmic binding protein-like II"/>
    <property type="match status" value="2"/>
</dbReference>
<feature type="domain" description="HTH lysR-type" evidence="5">
    <location>
        <begin position="2"/>
        <end position="59"/>
    </location>
</feature>
<dbReference type="Pfam" id="PF00126">
    <property type="entry name" value="HTH_1"/>
    <property type="match status" value="1"/>
</dbReference>
<evidence type="ECO:0000256" key="1">
    <source>
        <dbReference type="ARBA" id="ARBA00009437"/>
    </source>
</evidence>
<dbReference type="InterPro" id="IPR005119">
    <property type="entry name" value="LysR_subst-bd"/>
</dbReference>
<evidence type="ECO:0000256" key="2">
    <source>
        <dbReference type="ARBA" id="ARBA00023015"/>
    </source>
</evidence>
<dbReference type="InterPro" id="IPR036388">
    <property type="entry name" value="WH-like_DNA-bd_sf"/>
</dbReference>
<name>A0A4V0ZBA5_9MICO</name>
<dbReference type="PROSITE" id="PS50931">
    <property type="entry name" value="HTH_LYSR"/>
    <property type="match status" value="1"/>
</dbReference>
<dbReference type="AlphaFoldDB" id="A0A4V0ZBA5"/>
<dbReference type="PANTHER" id="PTHR30579">
    <property type="entry name" value="TRANSCRIPTIONAL REGULATOR"/>
    <property type="match status" value="1"/>
</dbReference>
<protein>
    <submittedName>
        <fullName evidence="6">LysR family transcriptional regulator</fullName>
    </submittedName>
</protein>
<dbReference type="OrthoDB" id="9789529at2"/>
<evidence type="ECO:0000256" key="3">
    <source>
        <dbReference type="ARBA" id="ARBA00023125"/>
    </source>
</evidence>
<dbReference type="InterPro" id="IPR050176">
    <property type="entry name" value="LTTR"/>
</dbReference>
<organism evidence="6 7">
    <name type="scientific">Janibacter limosus</name>
    <dbReference type="NCBI Taxonomy" id="53458"/>
    <lineage>
        <taxon>Bacteria</taxon>
        <taxon>Bacillati</taxon>
        <taxon>Actinomycetota</taxon>
        <taxon>Actinomycetes</taxon>
        <taxon>Micrococcales</taxon>
        <taxon>Intrasporangiaceae</taxon>
        <taxon>Janibacter</taxon>
    </lineage>
</organism>
<reference evidence="6 7" key="1">
    <citation type="submission" date="2019-02" db="EMBL/GenBank/DDBJ databases">
        <title>Genomic data mining of an Antarctic deep-sea actinobacterium, Janibacterlimosus P3-3-X1.</title>
        <authorList>
            <person name="Liao L."/>
            <person name="Chen B."/>
        </authorList>
    </citation>
    <scope>NUCLEOTIDE SEQUENCE [LARGE SCALE GENOMIC DNA]</scope>
    <source>
        <strain evidence="6 7">P3-3-X1</strain>
    </source>
</reference>
<dbReference type="CDD" id="cd05466">
    <property type="entry name" value="PBP2_LTTR_substrate"/>
    <property type="match status" value="1"/>
</dbReference>
<evidence type="ECO:0000259" key="5">
    <source>
        <dbReference type="PROSITE" id="PS50931"/>
    </source>
</evidence>
<keyword evidence="7" id="KW-1185">Reference proteome</keyword>
<evidence type="ECO:0000256" key="4">
    <source>
        <dbReference type="ARBA" id="ARBA00023163"/>
    </source>
</evidence>
<sequence length="290" mass="31629">MFDPTHLRSFLAVESTRSFTAAGRRLGLRQSTVSQHVAKLETAAGRRLLLRDTHSVELTADGAAMLGFAREILEREEAAQRYFSESTLRGRVRFGASEDLVLHELPAVLAEFRRDHPRVDLELTVALSEDLNQLLADGHLDIAFGKQRPGAGNRDPRLVFTDELVLHSAPGFVLDEGEPIPFVTYPPPALTRAIALELFRRSGMSHRITCTSDSLNGLRAAALAGMGVILHAAGMPPEGLVPLEHPRLASAGPIDVVLSTRRSVPSAPEEALVRAIRANADRLRPGPRTR</sequence>
<keyword evidence="2" id="KW-0805">Transcription regulation</keyword>